<keyword evidence="6" id="KW-1185">Reference proteome</keyword>
<dbReference type="GeneID" id="93580640"/>
<feature type="domain" description="CENP-V/GFA" evidence="4">
    <location>
        <begin position="21"/>
        <end position="145"/>
    </location>
</feature>
<evidence type="ECO:0000259" key="4">
    <source>
        <dbReference type="PROSITE" id="PS51891"/>
    </source>
</evidence>
<dbReference type="STRING" id="767769.A0A1L9U392"/>
<comment type="similarity">
    <text evidence="1">Belongs to the Gfa family.</text>
</comment>
<dbReference type="AlphaFoldDB" id="A0A1L9U392"/>
<dbReference type="RefSeq" id="XP_067473397.1">
    <property type="nucleotide sequence ID" value="XM_067628152.1"/>
</dbReference>
<keyword evidence="2" id="KW-0479">Metal-binding</keyword>
<evidence type="ECO:0000256" key="2">
    <source>
        <dbReference type="ARBA" id="ARBA00022723"/>
    </source>
</evidence>
<protein>
    <recommendedName>
        <fullName evidence="4">CENP-V/GFA domain-containing protein</fullName>
    </recommendedName>
</protein>
<evidence type="ECO:0000256" key="1">
    <source>
        <dbReference type="ARBA" id="ARBA00005495"/>
    </source>
</evidence>
<keyword evidence="3" id="KW-0862">Zinc</keyword>
<accession>A0A1L9U392</accession>
<evidence type="ECO:0000313" key="6">
    <source>
        <dbReference type="Proteomes" id="UP000184499"/>
    </source>
</evidence>
<dbReference type="PANTHER" id="PTHR28620">
    <property type="entry name" value="CENTROMERE PROTEIN V"/>
    <property type="match status" value="1"/>
</dbReference>
<dbReference type="PANTHER" id="PTHR28620:SF1">
    <property type="entry name" value="CENP-V_GFA DOMAIN-CONTAINING PROTEIN"/>
    <property type="match status" value="1"/>
</dbReference>
<dbReference type="InterPro" id="IPR011057">
    <property type="entry name" value="Mss4-like_sf"/>
</dbReference>
<proteinExistence type="inferred from homology"/>
<dbReference type="GO" id="GO:0046872">
    <property type="term" value="F:metal ion binding"/>
    <property type="evidence" value="ECO:0007669"/>
    <property type="project" value="UniProtKB-KW"/>
</dbReference>
<dbReference type="EMBL" id="KV878701">
    <property type="protein sequence ID" value="OJJ66147.1"/>
    <property type="molecule type" value="Genomic_DNA"/>
</dbReference>
<evidence type="ECO:0000313" key="5">
    <source>
        <dbReference type="EMBL" id="OJJ66147.1"/>
    </source>
</evidence>
<gene>
    <name evidence="5" type="ORF">ASPBRDRAFT_60007</name>
</gene>
<dbReference type="Proteomes" id="UP000184499">
    <property type="component" value="Unassembled WGS sequence"/>
</dbReference>
<name>A0A1L9U392_ASPBC</name>
<sequence length="145" mass="15937">MASAKEPEKQNTTDPSTDLCYNGSCHCGAVRFSARFPSPLSQLTVISCNCSYCHIAGSLLAFADDMEIQGTESLTEYRFATHTIQIFFCRSCGANVYNKSVNPKWQYGKCAINIRLLHGIDLEAIEVTKGDGKNLRLPPLEGNPL</sequence>
<dbReference type="GO" id="GO:0016846">
    <property type="term" value="F:carbon-sulfur lyase activity"/>
    <property type="evidence" value="ECO:0007669"/>
    <property type="project" value="InterPro"/>
</dbReference>
<reference evidence="6" key="1">
    <citation type="journal article" date="2017" name="Genome Biol.">
        <title>Comparative genomics reveals high biological diversity and specific adaptations in the industrially and medically important fungal genus Aspergillus.</title>
        <authorList>
            <person name="de Vries R.P."/>
            <person name="Riley R."/>
            <person name="Wiebenga A."/>
            <person name="Aguilar-Osorio G."/>
            <person name="Amillis S."/>
            <person name="Uchima C.A."/>
            <person name="Anderluh G."/>
            <person name="Asadollahi M."/>
            <person name="Askin M."/>
            <person name="Barry K."/>
            <person name="Battaglia E."/>
            <person name="Bayram O."/>
            <person name="Benocci T."/>
            <person name="Braus-Stromeyer S.A."/>
            <person name="Caldana C."/>
            <person name="Canovas D."/>
            <person name="Cerqueira G.C."/>
            <person name="Chen F."/>
            <person name="Chen W."/>
            <person name="Choi C."/>
            <person name="Clum A."/>
            <person name="Dos Santos R.A."/>
            <person name="Damasio A.R."/>
            <person name="Diallinas G."/>
            <person name="Emri T."/>
            <person name="Fekete E."/>
            <person name="Flipphi M."/>
            <person name="Freyberg S."/>
            <person name="Gallo A."/>
            <person name="Gournas C."/>
            <person name="Habgood R."/>
            <person name="Hainaut M."/>
            <person name="Harispe M.L."/>
            <person name="Henrissat B."/>
            <person name="Hilden K.S."/>
            <person name="Hope R."/>
            <person name="Hossain A."/>
            <person name="Karabika E."/>
            <person name="Karaffa L."/>
            <person name="Karanyi Z."/>
            <person name="Krasevec N."/>
            <person name="Kuo A."/>
            <person name="Kusch H."/>
            <person name="LaButti K."/>
            <person name="Lagendijk E.L."/>
            <person name="Lapidus A."/>
            <person name="Levasseur A."/>
            <person name="Lindquist E."/>
            <person name="Lipzen A."/>
            <person name="Logrieco A.F."/>
            <person name="MacCabe A."/>
            <person name="Maekelae M.R."/>
            <person name="Malavazi I."/>
            <person name="Melin P."/>
            <person name="Meyer V."/>
            <person name="Mielnichuk N."/>
            <person name="Miskei M."/>
            <person name="Molnar A.P."/>
            <person name="Mule G."/>
            <person name="Ngan C.Y."/>
            <person name="Orejas M."/>
            <person name="Orosz E."/>
            <person name="Ouedraogo J.P."/>
            <person name="Overkamp K.M."/>
            <person name="Park H.-S."/>
            <person name="Perrone G."/>
            <person name="Piumi F."/>
            <person name="Punt P.J."/>
            <person name="Ram A.F."/>
            <person name="Ramon A."/>
            <person name="Rauscher S."/>
            <person name="Record E."/>
            <person name="Riano-Pachon D.M."/>
            <person name="Robert V."/>
            <person name="Roehrig J."/>
            <person name="Ruller R."/>
            <person name="Salamov A."/>
            <person name="Salih N.S."/>
            <person name="Samson R.A."/>
            <person name="Sandor E."/>
            <person name="Sanguinetti M."/>
            <person name="Schuetze T."/>
            <person name="Sepcic K."/>
            <person name="Shelest E."/>
            <person name="Sherlock G."/>
            <person name="Sophianopoulou V."/>
            <person name="Squina F.M."/>
            <person name="Sun H."/>
            <person name="Susca A."/>
            <person name="Todd R.B."/>
            <person name="Tsang A."/>
            <person name="Unkles S.E."/>
            <person name="van de Wiele N."/>
            <person name="van Rossen-Uffink D."/>
            <person name="Oliveira J.V."/>
            <person name="Vesth T.C."/>
            <person name="Visser J."/>
            <person name="Yu J.-H."/>
            <person name="Zhou M."/>
            <person name="Andersen M.R."/>
            <person name="Archer D.B."/>
            <person name="Baker S.E."/>
            <person name="Benoit I."/>
            <person name="Brakhage A.A."/>
            <person name="Braus G.H."/>
            <person name="Fischer R."/>
            <person name="Frisvad J.C."/>
            <person name="Goldman G.H."/>
            <person name="Houbraken J."/>
            <person name="Oakley B."/>
            <person name="Pocsi I."/>
            <person name="Scazzocchio C."/>
            <person name="Seiboth B."/>
            <person name="vanKuyk P.A."/>
            <person name="Wortman J."/>
            <person name="Dyer P.S."/>
            <person name="Grigoriev I.V."/>
        </authorList>
    </citation>
    <scope>NUCLEOTIDE SEQUENCE [LARGE SCALE GENOMIC DNA]</scope>
    <source>
        <strain evidence="6">CBS 101740 / IMI 381727 / IBT 21946</strain>
    </source>
</reference>
<dbReference type="Gene3D" id="2.170.150.70">
    <property type="match status" value="1"/>
</dbReference>
<dbReference type="OMA" id="CHCGIVQ"/>
<dbReference type="VEuPathDB" id="FungiDB:ASPBRDRAFT_60007"/>
<dbReference type="InterPro" id="IPR006913">
    <property type="entry name" value="CENP-V/GFA"/>
</dbReference>
<evidence type="ECO:0000256" key="3">
    <source>
        <dbReference type="ARBA" id="ARBA00022833"/>
    </source>
</evidence>
<dbReference type="PROSITE" id="PS51891">
    <property type="entry name" value="CENP_V_GFA"/>
    <property type="match status" value="1"/>
</dbReference>
<dbReference type="OrthoDB" id="2993351at2759"/>
<dbReference type="Pfam" id="PF04828">
    <property type="entry name" value="GFA"/>
    <property type="match status" value="1"/>
</dbReference>
<dbReference type="SUPFAM" id="SSF51316">
    <property type="entry name" value="Mss4-like"/>
    <property type="match status" value="1"/>
</dbReference>
<dbReference type="InterPro" id="IPR052355">
    <property type="entry name" value="CENP-V-like"/>
</dbReference>
<organism evidence="5 6">
    <name type="scientific">Aspergillus brasiliensis (strain CBS 101740 / IMI 381727 / IBT 21946)</name>
    <dbReference type="NCBI Taxonomy" id="767769"/>
    <lineage>
        <taxon>Eukaryota</taxon>
        <taxon>Fungi</taxon>
        <taxon>Dikarya</taxon>
        <taxon>Ascomycota</taxon>
        <taxon>Pezizomycotina</taxon>
        <taxon>Eurotiomycetes</taxon>
        <taxon>Eurotiomycetidae</taxon>
        <taxon>Eurotiales</taxon>
        <taxon>Aspergillaceae</taxon>
        <taxon>Aspergillus</taxon>
        <taxon>Aspergillus subgen. Circumdati</taxon>
    </lineage>
</organism>